<dbReference type="EMBL" id="QNRX01000019">
    <property type="protein sequence ID" value="RBP59294.1"/>
    <property type="molecule type" value="Genomic_DNA"/>
</dbReference>
<gene>
    <name evidence="2" type="ORF">DES36_11919</name>
</gene>
<dbReference type="AlphaFoldDB" id="A0A366I0V4"/>
<protein>
    <recommendedName>
        <fullName evidence="1">NERD domain-containing protein</fullName>
    </recommendedName>
</protein>
<evidence type="ECO:0000259" key="1">
    <source>
        <dbReference type="PROSITE" id="PS50965"/>
    </source>
</evidence>
<name>A0A366I0V4_9FIRM</name>
<keyword evidence="3" id="KW-1185">Reference proteome</keyword>
<evidence type="ECO:0000313" key="2">
    <source>
        <dbReference type="EMBL" id="RBP59294.1"/>
    </source>
</evidence>
<proteinExistence type="predicted"/>
<dbReference type="Proteomes" id="UP000253490">
    <property type="component" value="Unassembled WGS sequence"/>
</dbReference>
<organism evidence="2 3">
    <name type="scientific">Alkalibaculum bacchi</name>
    <dbReference type="NCBI Taxonomy" id="645887"/>
    <lineage>
        <taxon>Bacteria</taxon>
        <taxon>Bacillati</taxon>
        <taxon>Bacillota</taxon>
        <taxon>Clostridia</taxon>
        <taxon>Eubacteriales</taxon>
        <taxon>Eubacteriaceae</taxon>
        <taxon>Alkalibaculum</taxon>
    </lineage>
</organism>
<evidence type="ECO:0000313" key="3">
    <source>
        <dbReference type="Proteomes" id="UP000253490"/>
    </source>
</evidence>
<dbReference type="PROSITE" id="PS50965">
    <property type="entry name" value="NERD"/>
    <property type="match status" value="1"/>
</dbReference>
<feature type="domain" description="NERD" evidence="1">
    <location>
        <begin position="1"/>
        <end position="34"/>
    </location>
</feature>
<comment type="caution">
    <text evidence="2">The sequence shown here is derived from an EMBL/GenBank/DDBJ whole genome shotgun (WGS) entry which is preliminary data.</text>
</comment>
<reference evidence="2 3" key="1">
    <citation type="submission" date="2018-06" db="EMBL/GenBank/DDBJ databases">
        <title>Genomic Encyclopedia of Type Strains, Phase IV (KMG-IV): sequencing the most valuable type-strain genomes for metagenomic binning, comparative biology and taxonomic classification.</title>
        <authorList>
            <person name="Goeker M."/>
        </authorList>
    </citation>
    <scope>NUCLEOTIDE SEQUENCE [LARGE SCALE GENOMIC DNA]</scope>
    <source>
        <strain evidence="2 3">DSM 22112</strain>
    </source>
</reference>
<sequence>MEFKENWFSNIQFYVVSQEDIYHLKTKEYKNVVL</sequence>
<accession>A0A366I0V4</accession>
<dbReference type="InterPro" id="IPR011528">
    <property type="entry name" value="NERD"/>
</dbReference>